<evidence type="ECO:0000313" key="3">
    <source>
        <dbReference type="EMBL" id="GAA3005491.1"/>
    </source>
</evidence>
<keyword evidence="4" id="KW-1185">Reference proteome</keyword>
<accession>A0ABN3Y0P7</accession>
<dbReference type="EMBL" id="BAAAWD010000007">
    <property type="protein sequence ID" value="GAA3005491.1"/>
    <property type="molecule type" value="Genomic_DNA"/>
</dbReference>
<dbReference type="SUPFAM" id="SSF54909">
    <property type="entry name" value="Dimeric alpha+beta barrel"/>
    <property type="match status" value="1"/>
</dbReference>
<sequence>MPTLEQEVRRDDDPPVGGSHHRGVVPGAQKYRPALGQASGNTCNNPEFAEISYCDDTPPVHHRVRWPFGTDPIAREVVMVQAYILIQTEVGKAANVAREISVISGVTQAEDVTGPYDVIVRAEANNVDELGKLVVAQIQGVEGITRTLTCPIVHI</sequence>
<feature type="compositionally biased region" description="Basic and acidic residues" evidence="1">
    <location>
        <begin position="1"/>
        <end position="13"/>
    </location>
</feature>
<dbReference type="InterPro" id="IPR011008">
    <property type="entry name" value="Dimeric_a/b-barrel"/>
</dbReference>
<proteinExistence type="predicted"/>
<comment type="caution">
    <text evidence="3">The sequence shown here is derived from an EMBL/GenBank/DDBJ whole genome shotgun (WGS) entry which is preliminary data.</text>
</comment>
<feature type="domain" description="Transcription regulator AsnC/Lrp ligand binding" evidence="2">
    <location>
        <begin position="84"/>
        <end position="151"/>
    </location>
</feature>
<evidence type="ECO:0000256" key="1">
    <source>
        <dbReference type="SAM" id="MobiDB-lite"/>
    </source>
</evidence>
<reference evidence="3 4" key="1">
    <citation type="journal article" date="2019" name="Int. J. Syst. Evol. Microbiol.">
        <title>The Global Catalogue of Microorganisms (GCM) 10K type strain sequencing project: providing services to taxonomists for standard genome sequencing and annotation.</title>
        <authorList>
            <consortium name="The Broad Institute Genomics Platform"/>
            <consortium name="The Broad Institute Genome Sequencing Center for Infectious Disease"/>
            <person name="Wu L."/>
            <person name="Ma J."/>
        </authorList>
    </citation>
    <scope>NUCLEOTIDE SEQUENCE [LARGE SCALE GENOMIC DNA]</scope>
    <source>
        <strain evidence="3 4">JCM 3106</strain>
    </source>
</reference>
<dbReference type="Pfam" id="PF01037">
    <property type="entry name" value="AsnC_trans_reg"/>
    <property type="match status" value="1"/>
</dbReference>
<evidence type="ECO:0000259" key="2">
    <source>
        <dbReference type="Pfam" id="PF01037"/>
    </source>
</evidence>
<organism evidence="3 4">
    <name type="scientific">Streptosporangium longisporum</name>
    <dbReference type="NCBI Taxonomy" id="46187"/>
    <lineage>
        <taxon>Bacteria</taxon>
        <taxon>Bacillati</taxon>
        <taxon>Actinomycetota</taxon>
        <taxon>Actinomycetes</taxon>
        <taxon>Streptosporangiales</taxon>
        <taxon>Streptosporangiaceae</taxon>
        <taxon>Streptosporangium</taxon>
    </lineage>
</organism>
<gene>
    <name evidence="3" type="ORF">GCM10017559_28990</name>
</gene>
<feature type="region of interest" description="Disordered" evidence="1">
    <location>
        <begin position="1"/>
        <end position="26"/>
    </location>
</feature>
<protein>
    <recommendedName>
        <fullName evidence="2">Transcription regulator AsnC/Lrp ligand binding domain-containing protein</fullName>
    </recommendedName>
</protein>
<name>A0ABN3Y0P7_9ACTN</name>
<dbReference type="Gene3D" id="3.30.70.920">
    <property type="match status" value="1"/>
</dbReference>
<dbReference type="InterPro" id="IPR019887">
    <property type="entry name" value="Tscrpt_reg_AsnC/Lrp_C"/>
</dbReference>
<evidence type="ECO:0000313" key="4">
    <source>
        <dbReference type="Proteomes" id="UP001499930"/>
    </source>
</evidence>
<dbReference type="Proteomes" id="UP001499930">
    <property type="component" value="Unassembled WGS sequence"/>
</dbReference>